<evidence type="ECO:0000256" key="16">
    <source>
        <dbReference type="ARBA" id="ARBA00031175"/>
    </source>
</evidence>
<dbReference type="UniPathway" id="UPA00120">
    <property type="reaction ID" value="UER00203"/>
</dbReference>
<dbReference type="InterPro" id="IPR036979">
    <property type="entry name" value="CM_dom_sf"/>
</dbReference>
<dbReference type="PANTHER" id="PTHR21022">
    <property type="entry name" value="PREPHENATE DEHYDRATASE P PROTEIN"/>
    <property type="match status" value="1"/>
</dbReference>
<dbReference type="FunFam" id="3.40.190.10:FF:000034">
    <property type="entry name" value="Chorismate mutase/prephenate dehydratase"/>
    <property type="match status" value="1"/>
</dbReference>
<feature type="site" description="Essential for prephenate dehydratase activity" evidence="19">
    <location>
        <position position="281"/>
    </location>
</feature>
<dbReference type="AlphaFoldDB" id="A0A858BR92"/>
<keyword evidence="14" id="KW-0456">Lyase</keyword>
<evidence type="ECO:0000256" key="13">
    <source>
        <dbReference type="ARBA" id="ARBA00023235"/>
    </source>
</evidence>
<keyword evidence="11" id="KW-0057">Aromatic amino acid biosynthesis</keyword>
<evidence type="ECO:0000256" key="10">
    <source>
        <dbReference type="ARBA" id="ARBA00022605"/>
    </source>
</evidence>
<dbReference type="SMART" id="SM00830">
    <property type="entry name" value="CM_2"/>
    <property type="match status" value="1"/>
</dbReference>
<dbReference type="EMBL" id="CP048649">
    <property type="protein sequence ID" value="QIB68047.1"/>
    <property type="molecule type" value="Genomic_DNA"/>
</dbReference>
<dbReference type="InterPro" id="IPR002912">
    <property type="entry name" value="ACT_dom"/>
</dbReference>
<comment type="subcellular location">
    <subcellularLocation>
        <location evidence="3">Cytoplasm</location>
    </subcellularLocation>
</comment>
<dbReference type="InterPro" id="IPR001086">
    <property type="entry name" value="Preph_deHydtase"/>
</dbReference>
<dbReference type="RefSeq" id="WP_163064967.1">
    <property type="nucleotide sequence ID" value="NZ_CP048649.1"/>
</dbReference>
<dbReference type="GO" id="GO:0046417">
    <property type="term" value="P:chorismate metabolic process"/>
    <property type="evidence" value="ECO:0007669"/>
    <property type="project" value="InterPro"/>
</dbReference>
<evidence type="ECO:0000256" key="9">
    <source>
        <dbReference type="ARBA" id="ARBA00022490"/>
    </source>
</evidence>
<comment type="function">
    <text evidence="2">Catalyzes the Claisen rearrangement of chorismate to prephenate and the decarboxylation/dehydration of prephenate to phenylpyruvate.</text>
</comment>
<reference evidence="23 24" key="1">
    <citation type="submission" date="2020-02" db="EMBL/GenBank/DDBJ databases">
        <authorList>
            <person name="Kim Y.B."/>
            <person name="Roh S.W."/>
        </authorList>
    </citation>
    <scope>NUCLEOTIDE SEQUENCE [LARGE SCALE GENOMIC DNA]</scope>
    <source>
        <strain evidence="23 24">DSM 103574</strain>
    </source>
</reference>
<evidence type="ECO:0000256" key="19">
    <source>
        <dbReference type="PIRSR" id="PIRSR001500-2"/>
    </source>
</evidence>
<dbReference type="PROSITE" id="PS00858">
    <property type="entry name" value="PREPHENATE_DEHYDR_2"/>
    <property type="match status" value="1"/>
</dbReference>
<dbReference type="PROSITE" id="PS51171">
    <property type="entry name" value="PREPHENATE_DEHYDR_3"/>
    <property type="match status" value="1"/>
</dbReference>
<dbReference type="EC" id="4.2.1.51" evidence="6"/>
<dbReference type="Gene3D" id="3.30.70.260">
    <property type="match status" value="1"/>
</dbReference>
<feature type="domain" description="Prephenate dehydratase" evidence="21">
    <location>
        <begin position="112"/>
        <end position="288"/>
    </location>
</feature>
<evidence type="ECO:0000256" key="4">
    <source>
        <dbReference type="ARBA" id="ARBA00004741"/>
    </source>
</evidence>
<dbReference type="Pfam" id="PF00800">
    <property type="entry name" value="PDT"/>
    <property type="match status" value="1"/>
</dbReference>
<evidence type="ECO:0000259" key="21">
    <source>
        <dbReference type="PROSITE" id="PS51171"/>
    </source>
</evidence>
<dbReference type="InterPro" id="IPR045865">
    <property type="entry name" value="ACT-like_dom_sf"/>
</dbReference>
<evidence type="ECO:0000256" key="1">
    <source>
        <dbReference type="ARBA" id="ARBA00000824"/>
    </source>
</evidence>
<evidence type="ECO:0000256" key="18">
    <source>
        <dbReference type="ARBA" id="ARBA00047848"/>
    </source>
</evidence>
<dbReference type="SUPFAM" id="SSF55021">
    <property type="entry name" value="ACT-like"/>
    <property type="match status" value="1"/>
</dbReference>
<evidence type="ECO:0000313" key="23">
    <source>
        <dbReference type="EMBL" id="QIB68047.1"/>
    </source>
</evidence>
<evidence type="ECO:0000256" key="11">
    <source>
        <dbReference type="ARBA" id="ARBA00023141"/>
    </source>
</evidence>
<dbReference type="KEGG" id="abut:Ami103574_01410"/>
<comment type="pathway">
    <text evidence="4">Amino-acid biosynthesis; L-phenylalanine biosynthesis; phenylpyruvate from prephenate: step 1/1.</text>
</comment>
<evidence type="ECO:0000256" key="14">
    <source>
        <dbReference type="ARBA" id="ARBA00023239"/>
    </source>
</evidence>
<evidence type="ECO:0000256" key="12">
    <source>
        <dbReference type="ARBA" id="ARBA00023222"/>
    </source>
</evidence>
<evidence type="ECO:0000256" key="8">
    <source>
        <dbReference type="ARBA" id="ARBA00021872"/>
    </source>
</evidence>
<sequence>MPLKHLREDIDKIDTKIADLFAKRMGIAAQIAGEKKDTGTPLWNIRREKEILSRISDQVGDALGGYARILYNTMFDVSRSYQTRFLYTDSPLKNEIDKAISQTPALFPKKAVVACQGIEGSYSQLAAEKLFEFPSIMYFNNWDSVFNAVDKGLCQYGVLPIENSSYGSVGPVYDLMKNHHFYIAKAFKLRIAHKLLAKPGIKLEDITEIISHDQALGQCSPFIEGLKDVKITSCDNTAMAAELVANSQRKDLAAISSKECAELYGLEVLSEDIQISDNNYTRFICISKNLEIYPGANKLSLMISVPHRPSSLYNMIAKFASLGLNLTKLESRPIPGSDFEFMFYFDMEASLQSPEVISLLCELSAQPELFVFLGNYTEN</sequence>
<dbReference type="PANTHER" id="PTHR21022:SF19">
    <property type="entry name" value="PREPHENATE DEHYDRATASE-RELATED"/>
    <property type="match status" value="1"/>
</dbReference>
<feature type="domain" description="Chorismate mutase" evidence="20">
    <location>
        <begin position="1"/>
        <end position="86"/>
    </location>
</feature>
<dbReference type="GO" id="GO:0005737">
    <property type="term" value="C:cytoplasm"/>
    <property type="evidence" value="ECO:0007669"/>
    <property type="project" value="UniProtKB-SubCell"/>
</dbReference>
<dbReference type="PROSITE" id="PS51168">
    <property type="entry name" value="CHORISMATE_MUT_2"/>
    <property type="match status" value="1"/>
</dbReference>
<dbReference type="GO" id="GO:0009094">
    <property type="term" value="P:L-phenylalanine biosynthetic process"/>
    <property type="evidence" value="ECO:0007669"/>
    <property type="project" value="UniProtKB-UniPathway"/>
</dbReference>
<dbReference type="Pfam" id="PF01817">
    <property type="entry name" value="CM_2"/>
    <property type="match status" value="1"/>
</dbReference>
<organism evidence="23 24">
    <name type="scientific">Aminipila butyrica</name>
    <dbReference type="NCBI Taxonomy" id="433296"/>
    <lineage>
        <taxon>Bacteria</taxon>
        <taxon>Bacillati</taxon>
        <taxon>Bacillota</taxon>
        <taxon>Clostridia</taxon>
        <taxon>Peptostreptococcales</taxon>
        <taxon>Anaerovoracaceae</taxon>
        <taxon>Aminipila</taxon>
    </lineage>
</organism>
<protein>
    <recommendedName>
        <fullName evidence="7">Bifunctional chorismate mutase/prephenate dehydratase</fullName>
        <ecNumber evidence="6">4.2.1.51</ecNumber>
    </recommendedName>
    <alternativeName>
        <fullName evidence="17">Chorismate mutase-prephenate dehydratase</fullName>
    </alternativeName>
    <alternativeName>
        <fullName evidence="8">Prephenate dehydratase</fullName>
    </alternativeName>
    <alternativeName>
        <fullName evidence="16">p-protein</fullName>
    </alternativeName>
</protein>
<dbReference type="InterPro" id="IPR018528">
    <property type="entry name" value="Preph_deHydtase_CS"/>
</dbReference>
<keyword evidence="13" id="KW-0413">Isomerase</keyword>
<dbReference type="SUPFAM" id="SSF48600">
    <property type="entry name" value="Chorismate mutase II"/>
    <property type="match status" value="1"/>
</dbReference>
<evidence type="ECO:0000256" key="2">
    <source>
        <dbReference type="ARBA" id="ARBA00002364"/>
    </source>
</evidence>
<dbReference type="SUPFAM" id="SSF53850">
    <property type="entry name" value="Periplasmic binding protein-like II"/>
    <property type="match status" value="1"/>
</dbReference>
<evidence type="ECO:0000256" key="6">
    <source>
        <dbReference type="ARBA" id="ARBA00013147"/>
    </source>
</evidence>
<dbReference type="GO" id="GO:0004106">
    <property type="term" value="F:chorismate mutase activity"/>
    <property type="evidence" value="ECO:0007669"/>
    <property type="project" value="UniProtKB-EC"/>
</dbReference>
<dbReference type="GO" id="GO:0004664">
    <property type="term" value="F:prephenate dehydratase activity"/>
    <property type="evidence" value="ECO:0007669"/>
    <property type="project" value="UniProtKB-EC"/>
</dbReference>
<keyword evidence="10" id="KW-0028">Amino-acid biosynthesis</keyword>
<evidence type="ECO:0000256" key="15">
    <source>
        <dbReference type="ARBA" id="ARBA00023268"/>
    </source>
</evidence>
<evidence type="ECO:0000259" key="22">
    <source>
        <dbReference type="PROSITE" id="PS51671"/>
    </source>
</evidence>
<keyword evidence="9" id="KW-0963">Cytoplasm</keyword>
<dbReference type="UniPathway" id="UPA00121">
    <property type="reaction ID" value="UER00345"/>
</dbReference>
<evidence type="ECO:0000256" key="17">
    <source>
        <dbReference type="ARBA" id="ARBA00031520"/>
    </source>
</evidence>
<gene>
    <name evidence="23" type="ORF">Ami103574_01410</name>
</gene>
<dbReference type="Proteomes" id="UP000466848">
    <property type="component" value="Chromosome"/>
</dbReference>
<dbReference type="PROSITE" id="PS51671">
    <property type="entry name" value="ACT"/>
    <property type="match status" value="1"/>
</dbReference>
<evidence type="ECO:0000256" key="3">
    <source>
        <dbReference type="ARBA" id="ARBA00004496"/>
    </source>
</evidence>
<comment type="pathway">
    <text evidence="5">Metabolic intermediate biosynthesis; prephenate biosynthesis; prephenate from chorismate: step 1/1.</text>
</comment>
<dbReference type="Gene3D" id="3.40.190.10">
    <property type="entry name" value="Periplasmic binding protein-like II"/>
    <property type="match status" value="2"/>
</dbReference>
<dbReference type="PIRSF" id="PIRSF001500">
    <property type="entry name" value="Chor_mut_pdt_Ppr"/>
    <property type="match status" value="1"/>
</dbReference>
<comment type="catalytic activity">
    <reaction evidence="18">
        <text>prephenate + H(+) = 3-phenylpyruvate + CO2 + H2O</text>
        <dbReference type="Rhea" id="RHEA:21648"/>
        <dbReference type="ChEBI" id="CHEBI:15377"/>
        <dbReference type="ChEBI" id="CHEBI:15378"/>
        <dbReference type="ChEBI" id="CHEBI:16526"/>
        <dbReference type="ChEBI" id="CHEBI:18005"/>
        <dbReference type="ChEBI" id="CHEBI:29934"/>
        <dbReference type="EC" id="4.2.1.51"/>
    </reaction>
</comment>
<accession>A0A858BR92</accession>
<dbReference type="CDD" id="cd04905">
    <property type="entry name" value="ACT_CM-PDT"/>
    <property type="match status" value="1"/>
</dbReference>
<dbReference type="InterPro" id="IPR002701">
    <property type="entry name" value="CM_II_prokaryot"/>
</dbReference>
<keyword evidence="15" id="KW-0511">Multifunctional enzyme</keyword>
<evidence type="ECO:0000259" key="20">
    <source>
        <dbReference type="PROSITE" id="PS51168"/>
    </source>
</evidence>
<dbReference type="InterPro" id="IPR008242">
    <property type="entry name" value="Chor_mutase/pphenate_deHydtase"/>
</dbReference>
<name>A0A858BR92_9FIRM</name>
<dbReference type="InterPro" id="IPR036263">
    <property type="entry name" value="Chorismate_II_sf"/>
</dbReference>
<comment type="catalytic activity">
    <reaction evidence="1">
        <text>chorismate = prephenate</text>
        <dbReference type="Rhea" id="RHEA:13897"/>
        <dbReference type="ChEBI" id="CHEBI:29748"/>
        <dbReference type="ChEBI" id="CHEBI:29934"/>
        <dbReference type="EC" id="5.4.99.5"/>
    </reaction>
</comment>
<dbReference type="Gene3D" id="1.20.59.10">
    <property type="entry name" value="Chorismate mutase"/>
    <property type="match status" value="1"/>
</dbReference>
<feature type="domain" description="ACT" evidence="22">
    <location>
        <begin position="300"/>
        <end position="379"/>
    </location>
</feature>
<evidence type="ECO:0000256" key="5">
    <source>
        <dbReference type="ARBA" id="ARBA00004817"/>
    </source>
</evidence>
<keyword evidence="12" id="KW-0584">Phenylalanine biosynthesis</keyword>
<evidence type="ECO:0000256" key="7">
    <source>
        <dbReference type="ARBA" id="ARBA00014401"/>
    </source>
</evidence>
<proteinExistence type="predicted"/>
<evidence type="ECO:0000313" key="24">
    <source>
        <dbReference type="Proteomes" id="UP000466848"/>
    </source>
</evidence>
<dbReference type="CDD" id="cd13631">
    <property type="entry name" value="PBP2_Ct-PDT_like"/>
    <property type="match status" value="1"/>
</dbReference>
<keyword evidence="24" id="KW-1185">Reference proteome</keyword>